<name>A0ABD2MTM1_9CUCU</name>
<proteinExistence type="inferred from homology"/>
<dbReference type="EMBL" id="JABFTP020000021">
    <property type="protein sequence ID" value="KAL3269672.1"/>
    <property type="molecule type" value="Genomic_DNA"/>
</dbReference>
<evidence type="ECO:0008006" key="14">
    <source>
        <dbReference type="Google" id="ProtNLM"/>
    </source>
</evidence>
<protein>
    <recommendedName>
        <fullName evidence="14">Solute carrier family 25 member 35</fullName>
    </recommendedName>
</protein>
<comment type="subcellular location">
    <subcellularLocation>
        <location evidence="1">Mitochondrion inner membrane</location>
        <topology evidence="1">Multi-pass membrane protein</topology>
    </subcellularLocation>
</comment>
<feature type="repeat" description="Solcar" evidence="10">
    <location>
        <begin position="1"/>
        <end position="90"/>
    </location>
</feature>
<comment type="caution">
    <text evidence="12">The sequence shown here is derived from an EMBL/GenBank/DDBJ whole genome shotgun (WGS) entry which is preliminary data.</text>
</comment>
<feature type="repeat" description="Solcar" evidence="10">
    <location>
        <begin position="104"/>
        <end position="193"/>
    </location>
</feature>
<keyword evidence="7" id="KW-1133">Transmembrane helix</keyword>
<gene>
    <name evidence="12" type="ORF">HHI36_008733</name>
</gene>
<dbReference type="PANTHER" id="PTHR45928:SF1">
    <property type="entry name" value="RE38146P"/>
    <property type="match status" value="1"/>
</dbReference>
<evidence type="ECO:0000256" key="8">
    <source>
        <dbReference type="ARBA" id="ARBA00023128"/>
    </source>
</evidence>
<evidence type="ECO:0000313" key="13">
    <source>
        <dbReference type="Proteomes" id="UP001516400"/>
    </source>
</evidence>
<evidence type="ECO:0000256" key="4">
    <source>
        <dbReference type="ARBA" id="ARBA00022692"/>
    </source>
</evidence>
<dbReference type="AlphaFoldDB" id="A0ABD2MTM1"/>
<evidence type="ECO:0000256" key="1">
    <source>
        <dbReference type="ARBA" id="ARBA00004448"/>
    </source>
</evidence>
<keyword evidence="3 11" id="KW-0813">Transport</keyword>
<evidence type="ECO:0000256" key="2">
    <source>
        <dbReference type="ARBA" id="ARBA00006375"/>
    </source>
</evidence>
<keyword evidence="5" id="KW-0677">Repeat</keyword>
<dbReference type="PANTHER" id="PTHR45928">
    <property type="entry name" value="RE38146P"/>
    <property type="match status" value="1"/>
</dbReference>
<dbReference type="GO" id="GO:0005743">
    <property type="term" value="C:mitochondrial inner membrane"/>
    <property type="evidence" value="ECO:0007669"/>
    <property type="project" value="UniProtKB-SubCell"/>
</dbReference>
<keyword evidence="8" id="KW-0496">Mitochondrion</keyword>
<organism evidence="12 13">
    <name type="scientific">Cryptolaemus montrouzieri</name>
    <dbReference type="NCBI Taxonomy" id="559131"/>
    <lineage>
        <taxon>Eukaryota</taxon>
        <taxon>Metazoa</taxon>
        <taxon>Ecdysozoa</taxon>
        <taxon>Arthropoda</taxon>
        <taxon>Hexapoda</taxon>
        <taxon>Insecta</taxon>
        <taxon>Pterygota</taxon>
        <taxon>Neoptera</taxon>
        <taxon>Endopterygota</taxon>
        <taxon>Coleoptera</taxon>
        <taxon>Polyphaga</taxon>
        <taxon>Cucujiformia</taxon>
        <taxon>Coccinelloidea</taxon>
        <taxon>Coccinellidae</taxon>
        <taxon>Scymninae</taxon>
        <taxon>Scymnini</taxon>
        <taxon>Cryptolaemus</taxon>
    </lineage>
</organism>
<accession>A0ABD2MTM1</accession>
<evidence type="ECO:0000256" key="9">
    <source>
        <dbReference type="ARBA" id="ARBA00023136"/>
    </source>
</evidence>
<comment type="similarity">
    <text evidence="2 11">Belongs to the mitochondrial carrier (TC 2.A.29) family.</text>
</comment>
<feature type="repeat" description="Solcar" evidence="10">
    <location>
        <begin position="203"/>
        <end position="294"/>
    </location>
</feature>
<evidence type="ECO:0000256" key="6">
    <source>
        <dbReference type="ARBA" id="ARBA00022792"/>
    </source>
</evidence>
<dbReference type="PROSITE" id="PS50920">
    <property type="entry name" value="SOLCAR"/>
    <property type="match status" value="3"/>
</dbReference>
<keyword evidence="4 10" id="KW-0812">Transmembrane</keyword>
<dbReference type="Proteomes" id="UP001516400">
    <property type="component" value="Unassembled WGS sequence"/>
</dbReference>
<evidence type="ECO:0000313" key="12">
    <source>
        <dbReference type="EMBL" id="KAL3269672.1"/>
    </source>
</evidence>
<dbReference type="InterPro" id="IPR018108">
    <property type="entry name" value="MCP_transmembrane"/>
</dbReference>
<sequence length="305" mass="34495">MEIIVGGFAATCAGFLTNPLEVLKTRMQLQGELKKKGQHAIYYKNIIHASYVIARNEGVTSLQKGLVPALWVQFIMNGFRFGTYHFADSRGYMRDEEGNLILYKNVLISGMGGVVGHYLSNPFFMVKTHLQSQAAKSIAVGYQHHHKGTFQALKDILKDHGIKGLFRGGVAVFPRAFVASVSQLTSFTYSKSFLSRYEYLQDKKLLMSFISSFIGGTAISVMVTPFDLILTRLYNQPIDNLGHGKLYSSYIDCVLKIYRTEGLSAFYKGVGPMYFRLGPHSVLSLMFWDKFMDWYDFLMRKKSVS</sequence>
<dbReference type="Gene3D" id="1.50.40.10">
    <property type="entry name" value="Mitochondrial carrier domain"/>
    <property type="match status" value="1"/>
</dbReference>
<dbReference type="SUPFAM" id="SSF103506">
    <property type="entry name" value="Mitochondrial carrier"/>
    <property type="match status" value="1"/>
</dbReference>
<evidence type="ECO:0000256" key="10">
    <source>
        <dbReference type="PROSITE-ProRule" id="PRU00282"/>
    </source>
</evidence>
<evidence type="ECO:0000256" key="11">
    <source>
        <dbReference type="RuleBase" id="RU000488"/>
    </source>
</evidence>
<evidence type="ECO:0000256" key="7">
    <source>
        <dbReference type="ARBA" id="ARBA00022989"/>
    </source>
</evidence>
<evidence type="ECO:0000256" key="3">
    <source>
        <dbReference type="ARBA" id="ARBA00022448"/>
    </source>
</evidence>
<dbReference type="InterPro" id="IPR023395">
    <property type="entry name" value="MCP_dom_sf"/>
</dbReference>
<keyword evidence="6" id="KW-0999">Mitochondrion inner membrane</keyword>
<dbReference type="Pfam" id="PF00153">
    <property type="entry name" value="Mito_carr"/>
    <property type="match status" value="3"/>
</dbReference>
<keyword evidence="13" id="KW-1185">Reference proteome</keyword>
<evidence type="ECO:0000256" key="5">
    <source>
        <dbReference type="ARBA" id="ARBA00022737"/>
    </source>
</evidence>
<keyword evidence="9 10" id="KW-0472">Membrane</keyword>
<dbReference type="InterPro" id="IPR051508">
    <property type="entry name" value="Mito_Carrier_Antiporter"/>
</dbReference>
<reference evidence="12 13" key="1">
    <citation type="journal article" date="2021" name="BMC Biol.">
        <title>Horizontally acquired antibacterial genes associated with adaptive radiation of ladybird beetles.</title>
        <authorList>
            <person name="Li H.S."/>
            <person name="Tang X.F."/>
            <person name="Huang Y.H."/>
            <person name="Xu Z.Y."/>
            <person name="Chen M.L."/>
            <person name="Du X.Y."/>
            <person name="Qiu B.Y."/>
            <person name="Chen P.T."/>
            <person name="Zhang W."/>
            <person name="Slipinski A."/>
            <person name="Escalona H.E."/>
            <person name="Waterhouse R.M."/>
            <person name="Zwick A."/>
            <person name="Pang H."/>
        </authorList>
    </citation>
    <scope>NUCLEOTIDE SEQUENCE [LARGE SCALE GENOMIC DNA]</scope>
    <source>
        <strain evidence="12">SYSU2018</strain>
    </source>
</reference>